<dbReference type="EMBL" id="JDST02000126">
    <property type="protein sequence ID" value="KFB74830.1"/>
    <property type="molecule type" value="Genomic_DNA"/>
</dbReference>
<proteinExistence type="predicted"/>
<dbReference type="GO" id="GO:0006313">
    <property type="term" value="P:DNA transposition"/>
    <property type="evidence" value="ECO:0007669"/>
    <property type="project" value="InterPro"/>
</dbReference>
<dbReference type="GO" id="GO:0004803">
    <property type="term" value="F:transposase activity"/>
    <property type="evidence" value="ECO:0007669"/>
    <property type="project" value="InterPro"/>
</dbReference>
<keyword evidence="3" id="KW-1185">Reference proteome</keyword>
<dbReference type="STRING" id="1453999.AW06_004242"/>
<dbReference type="Pfam" id="PF04986">
    <property type="entry name" value="Y2_Tnp"/>
    <property type="match status" value="1"/>
</dbReference>
<dbReference type="Proteomes" id="UP000021315">
    <property type="component" value="Unassembled WGS sequence"/>
</dbReference>
<protein>
    <submittedName>
        <fullName evidence="2">Transposase</fullName>
    </submittedName>
</protein>
<name>A0A080M396_9PROT</name>
<organism evidence="2 3">
    <name type="scientific">Candidatus Accumulibacter cognatus</name>
    <dbReference type="NCBI Taxonomy" id="2954383"/>
    <lineage>
        <taxon>Bacteria</taxon>
        <taxon>Pseudomonadati</taxon>
        <taxon>Pseudomonadota</taxon>
        <taxon>Betaproteobacteria</taxon>
        <taxon>Candidatus Accumulibacter</taxon>
    </lineage>
</organism>
<comment type="caution">
    <text evidence="2">The sequence shown here is derived from an EMBL/GenBank/DDBJ whole genome shotgun (WGS) entry which is preliminary data.</text>
</comment>
<dbReference type="AlphaFoldDB" id="A0A080M396"/>
<feature type="domain" description="Transposase IS801/IS1294" evidence="1">
    <location>
        <begin position="2"/>
        <end position="77"/>
    </location>
</feature>
<evidence type="ECO:0000313" key="2">
    <source>
        <dbReference type="EMBL" id="KFB74830.1"/>
    </source>
</evidence>
<evidence type="ECO:0000313" key="3">
    <source>
        <dbReference type="Proteomes" id="UP000021315"/>
    </source>
</evidence>
<dbReference type="GO" id="GO:0003677">
    <property type="term" value="F:DNA binding"/>
    <property type="evidence" value="ECO:0007669"/>
    <property type="project" value="InterPro"/>
</dbReference>
<sequence>MGSGEKALISLGRYLYRGVIREQDILACANGRVSFRYRHAKTGKSEKRSLTGVDFRWRILQYVLPKGFRRARHFGLLPLLLTFDPNRFKPPRKERPPMLCSCCGAEMAIVRTRIRAMSSAVVAVVPRIGVAL</sequence>
<dbReference type="InterPro" id="IPR007069">
    <property type="entry name" value="Transposase_32"/>
</dbReference>
<gene>
    <name evidence="2" type="ORF">AW06_004242</name>
</gene>
<reference evidence="2" key="1">
    <citation type="submission" date="2014-02" db="EMBL/GenBank/DDBJ databases">
        <title>Expanding our view of genomic diversity in Candidatus Accumulibacter clades.</title>
        <authorList>
            <person name="Skennerton C.T."/>
            <person name="Barr J.J."/>
            <person name="Slater F.R."/>
            <person name="Bond P.L."/>
            <person name="Tyson G.W."/>
        </authorList>
    </citation>
    <scope>NUCLEOTIDE SEQUENCE [LARGE SCALE GENOMIC DNA]</scope>
</reference>
<accession>A0A080M396</accession>
<evidence type="ECO:0000259" key="1">
    <source>
        <dbReference type="Pfam" id="PF04986"/>
    </source>
</evidence>